<sequence>MSQTTKKGEKLFVSLPLLLCFSDYVLHTFILISKQEGLRDMPIAAIAFHNNFNLLADVRHDVRPLVCLFIRVFCKLNASGWTRTNDRPLRRRLLYSTELLRHVDIISLDGAGVNPWGT</sequence>
<dbReference type="Proteomes" id="UP000246186">
    <property type="component" value="Genome"/>
</dbReference>
<reference evidence="2 4" key="2">
    <citation type="journal article" date="2005" name="J. Bacteriol.">
        <title>The genome of S-PM2, a 'photosynthetic' T4-type bacteriophage that infects marine Synechococcus strains.</title>
        <authorList>
            <person name="Mann N.H."/>
            <person name="Clokie M.R."/>
            <person name="Millard A."/>
            <person name="Cook A."/>
            <person name="Wilson W.H."/>
            <person name="Wheatley P.J."/>
            <person name="Letarov A."/>
            <person name="Krisch H.M."/>
        </authorList>
    </citation>
    <scope>NUCLEOTIDE SEQUENCE</scope>
</reference>
<dbReference type="Proteomes" id="UP000000994">
    <property type="component" value="Segment"/>
</dbReference>
<evidence type="ECO:0000313" key="2">
    <source>
        <dbReference type="EMBL" id="CAF34225.1"/>
    </source>
</evidence>
<keyword evidence="4" id="KW-1185">Reference proteome</keyword>
<reference evidence="3 5" key="3">
    <citation type="journal article" date="2015" name="PLoS ONE">
        <title>Spontaneous Deletion of an "ORFanage" Region Facilitates Host Adaptation in a "Photosynthetic" Cyanophage.</title>
        <authorList>
            <person name="Puxty R.J."/>
            <person name="Perez-Sepulveda B."/>
            <person name="Rihtman B."/>
            <person name="Evans D.J."/>
            <person name="Millard A.D."/>
            <person name="Scanlan D.J."/>
        </authorList>
    </citation>
    <scope>NUCLEOTIDE SEQUENCE [LARGE SCALE GENOMIC DNA]</scope>
</reference>
<reference evidence="2 4" key="1">
    <citation type="journal article" date="2004" name="Proc. Natl. Acad. Sci. U.S.A.">
        <title>Genetic organization of the psbAD region in phages infecting marine Synechococcus strains.</title>
        <authorList>
            <person name="Millard A."/>
            <person name="Clokie M.R."/>
            <person name="Shub D.A."/>
            <person name="Mann N.H."/>
        </authorList>
    </citation>
    <scope>NUCLEOTIDE SEQUENCE [LARGE SCALE GENOMIC DNA]</scope>
</reference>
<dbReference type="RefSeq" id="YP_195195.1">
    <property type="nucleotide sequence ID" value="NC_006820.1"/>
</dbReference>
<evidence type="ECO:0000313" key="3">
    <source>
        <dbReference type="EMBL" id="CFW42354.1"/>
    </source>
</evidence>
<organismHost>
    <name type="scientific">Synechococcus</name>
    <dbReference type="NCBI Taxonomy" id="1129"/>
</organismHost>
<keyword evidence="1" id="KW-0472">Membrane</keyword>
<feature type="transmembrane region" description="Helical" evidence="1">
    <location>
        <begin position="12"/>
        <end position="32"/>
    </location>
</feature>
<protein>
    <submittedName>
        <fullName evidence="2">Hypothetical-Protein / belonging to T4-LIKE GC: 853</fullName>
    </submittedName>
</protein>
<proteinExistence type="predicted"/>
<name>Q5GQH7_BPSYP</name>
<accession>Q5GQH7</accession>
<reference evidence="3" key="4">
    <citation type="submission" date="2015-02" db="EMBL/GenBank/DDBJ databases">
        <authorList>
            <person name="Chooi Y.-H."/>
        </authorList>
    </citation>
    <scope>NUCLEOTIDE SEQUENCE</scope>
</reference>
<evidence type="ECO:0000313" key="5">
    <source>
        <dbReference type="Proteomes" id="UP000246186"/>
    </source>
</evidence>
<evidence type="ECO:0000256" key="1">
    <source>
        <dbReference type="SAM" id="Phobius"/>
    </source>
</evidence>
<keyword evidence="1" id="KW-1133">Transmembrane helix</keyword>
<gene>
    <name evidence="3" type="ORF">S-PM2d160</name>
    <name evidence="2" type="ORF">S-PM2p160</name>
</gene>
<dbReference type="EMBL" id="LN828717">
    <property type="protein sequence ID" value="CFW42354.1"/>
    <property type="molecule type" value="Genomic_DNA"/>
</dbReference>
<dbReference type="EMBL" id="AJ630128">
    <property type="protein sequence ID" value="CAF34225.1"/>
    <property type="molecule type" value="Genomic_DNA"/>
</dbReference>
<organism evidence="2 4">
    <name type="scientific">Synechococcus phage S-PM2</name>
    <dbReference type="NCBI Taxonomy" id="238854"/>
    <lineage>
        <taxon>Viruses</taxon>
        <taxon>Duplodnaviria</taxon>
        <taxon>Heunggongvirae</taxon>
        <taxon>Uroviricota</taxon>
        <taxon>Caudoviricetes</taxon>
        <taxon>Pantevenvirales</taxon>
        <taxon>Kyanoviridae</taxon>
        <taxon>Nodensvirus</taxon>
        <taxon>Nodensvirus spm2</taxon>
    </lineage>
</organism>
<keyword evidence="1" id="KW-0812">Transmembrane</keyword>
<evidence type="ECO:0000313" key="4">
    <source>
        <dbReference type="Proteomes" id="UP000000994"/>
    </source>
</evidence>
<dbReference type="KEGG" id="vg:3260270"/>